<sequence length="53" mass="5817">MQTLHSGPIGRTRLRVGEHRGANIGKIAAARKLLTLVSYGLRDGYLRCLARQA</sequence>
<evidence type="ECO:0008006" key="2">
    <source>
        <dbReference type="Google" id="ProtNLM"/>
    </source>
</evidence>
<dbReference type="EMBL" id="CP157974">
    <property type="protein sequence ID" value="XBT83601.1"/>
    <property type="molecule type" value="Genomic_DNA"/>
</dbReference>
<evidence type="ECO:0000313" key="1">
    <source>
        <dbReference type="EMBL" id="XBT83601.1"/>
    </source>
</evidence>
<dbReference type="AlphaFoldDB" id="A0AAU7R5Q8"/>
<reference evidence="1" key="1">
    <citation type="submission" date="2024-06" db="EMBL/GenBank/DDBJ databases">
        <title>Micromonospora sp. strain HUAS YX12 genome sequences.</title>
        <authorList>
            <person name="Mo P."/>
        </authorList>
    </citation>
    <scope>NUCLEOTIDE SEQUENCE</scope>
    <source>
        <strain evidence="1">HUAS YX12</strain>
    </source>
</reference>
<protein>
    <recommendedName>
        <fullName evidence="2">Transposase</fullName>
    </recommendedName>
</protein>
<proteinExistence type="predicted"/>
<dbReference type="RefSeq" id="WP_349879880.1">
    <property type="nucleotide sequence ID" value="NZ_CP157974.1"/>
</dbReference>
<gene>
    <name evidence="1" type="ORF">ABIH81_09100</name>
</gene>
<organism evidence="1">
    <name type="scientific">Micromonospora sp. HUAS YX12</name>
    <dbReference type="NCBI Taxonomy" id="3156396"/>
    <lineage>
        <taxon>Bacteria</taxon>
        <taxon>Bacillati</taxon>
        <taxon>Actinomycetota</taxon>
        <taxon>Actinomycetes</taxon>
        <taxon>Micromonosporales</taxon>
        <taxon>Micromonosporaceae</taxon>
        <taxon>Micromonospora</taxon>
    </lineage>
</organism>
<accession>A0AAU7R5Q8</accession>
<name>A0AAU7R5Q8_9ACTN</name>